<dbReference type="AlphaFoldDB" id="A0AAV4ZRD1"/>
<organism evidence="1 2">
    <name type="scientific">Methylobacterium hispanicum</name>
    <dbReference type="NCBI Taxonomy" id="270350"/>
    <lineage>
        <taxon>Bacteria</taxon>
        <taxon>Pseudomonadati</taxon>
        <taxon>Pseudomonadota</taxon>
        <taxon>Alphaproteobacteria</taxon>
        <taxon>Hyphomicrobiales</taxon>
        <taxon>Methylobacteriaceae</taxon>
        <taxon>Methylobacterium</taxon>
    </lineage>
</organism>
<keyword evidence="2" id="KW-1185">Reference proteome</keyword>
<dbReference type="Proteomes" id="UP001055247">
    <property type="component" value="Unassembled WGS sequence"/>
</dbReference>
<accession>A0AAV4ZRD1</accession>
<reference evidence="1" key="1">
    <citation type="journal article" date="2016" name="Front. Microbiol.">
        <title>Genome Sequence of the Piezophilic, Mesophilic Sulfate-Reducing Bacterium Desulfovibrio indicus J2T.</title>
        <authorList>
            <person name="Cao J."/>
            <person name="Maignien L."/>
            <person name="Shao Z."/>
            <person name="Alain K."/>
            <person name="Jebbar M."/>
        </authorList>
    </citation>
    <scope>NUCLEOTIDE SEQUENCE</scope>
    <source>
        <strain evidence="1">DSM 16372</strain>
    </source>
</reference>
<comment type="caution">
    <text evidence="1">The sequence shown here is derived from an EMBL/GenBank/DDBJ whole genome shotgun (WGS) entry which is preliminary data.</text>
</comment>
<gene>
    <name evidence="1" type="ORF">BHAOGJBA_4289</name>
</gene>
<dbReference type="EMBL" id="BPQO01000021">
    <property type="protein sequence ID" value="GJD90747.1"/>
    <property type="molecule type" value="Genomic_DNA"/>
</dbReference>
<dbReference type="RefSeq" id="WP_238230961.1">
    <property type="nucleotide sequence ID" value="NZ_BPQO01000021.1"/>
</dbReference>
<evidence type="ECO:0008006" key="3">
    <source>
        <dbReference type="Google" id="ProtNLM"/>
    </source>
</evidence>
<proteinExistence type="predicted"/>
<sequence length="685" mass="69752">MDDLPAGFRVVTRSQPAPADDLPPGFRFVPAAAAGAPEQPSVAVDVAKALPTGAAKGAIGLAGLPGDVQHMGSSLVDDIMLGIGHKVMDWTGLGPQAGTPERANFDRMYRGIGSGGGLPGSGAIRQGVETVTGPLYEPKTTAGQYAQTVGEFATGAAIGPGGLARKAAETVIPAVVSETAGQLAKGSKAEPVARLAGALAGNLGTAAVAARTDAPARAIGTTAGRLTPEQFNRAEALAETGRRLGIPLTGPEAIQQATGGATKLADVQRFVEGSPQSVVLAEMMAARPGQMRAGADAAFDTIAPQSLQPSTLGPRAAAAAQGAIDDVRAGINRATRPAYDEAGRHVLDRADFEPIAADPAFQASLRRLRSDEVLGPAYAGQPDNSVAVIDAVTKDMRDRGVALGNRANPGFSSQAAGLYEGGAAEARAIARDPSRGGVQAYDDALTAQAQARRQNLEPLEQGPLGAIAGASDTSAATAAVLPRRPQVGGEGELADAITRLAARDPDVVGPLIRQALANQADASMTRLVGGEAQGGGARFAKDVAGTEQQGRNLDAVLAAIERGRAPSASPRKAVSELLDVLRATGTRKPQGSPTDFNAQYRAEIGGETLPQQGLTALRTGGRSMLANAGDAARRAYLGRNNATLADLFAAPDSVQQIRSIVAQRAQTPVADAVLRAAVQGQAARR</sequence>
<evidence type="ECO:0000313" key="1">
    <source>
        <dbReference type="EMBL" id="GJD90747.1"/>
    </source>
</evidence>
<protein>
    <recommendedName>
        <fullName evidence="3">DdrB-like domain-containing protein</fullName>
    </recommendedName>
</protein>
<name>A0AAV4ZRD1_9HYPH</name>
<evidence type="ECO:0000313" key="2">
    <source>
        <dbReference type="Proteomes" id="UP001055247"/>
    </source>
</evidence>
<reference evidence="1" key="2">
    <citation type="submission" date="2021-08" db="EMBL/GenBank/DDBJ databases">
        <authorList>
            <person name="Tani A."/>
            <person name="Ola A."/>
            <person name="Ogura Y."/>
            <person name="Katsura K."/>
            <person name="Hayashi T."/>
        </authorList>
    </citation>
    <scope>NUCLEOTIDE SEQUENCE</scope>
    <source>
        <strain evidence="1">DSM 16372</strain>
    </source>
</reference>